<dbReference type="InterPro" id="IPR016024">
    <property type="entry name" value="ARM-type_fold"/>
</dbReference>
<feature type="compositionally biased region" description="Low complexity" evidence="1">
    <location>
        <begin position="1"/>
        <end position="19"/>
    </location>
</feature>
<gene>
    <name evidence="2" type="ORF">PCOR1329_LOCUS47714</name>
</gene>
<keyword evidence="3" id="KW-1185">Reference proteome</keyword>
<proteinExistence type="predicted"/>
<dbReference type="SUPFAM" id="SSF48371">
    <property type="entry name" value="ARM repeat"/>
    <property type="match status" value="1"/>
</dbReference>
<dbReference type="Proteomes" id="UP001189429">
    <property type="component" value="Unassembled WGS sequence"/>
</dbReference>
<feature type="compositionally biased region" description="Polar residues" evidence="1">
    <location>
        <begin position="74"/>
        <end position="84"/>
    </location>
</feature>
<reference evidence="2" key="1">
    <citation type="submission" date="2023-10" db="EMBL/GenBank/DDBJ databases">
        <authorList>
            <person name="Chen Y."/>
            <person name="Shah S."/>
            <person name="Dougan E. K."/>
            <person name="Thang M."/>
            <person name="Chan C."/>
        </authorList>
    </citation>
    <scope>NUCLEOTIDE SEQUENCE [LARGE SCALE GENOMIC DNA]</scope>
</reference>
<sequence>MRSALASLSLSAPPRQLSLGAPEGASPSRVEGVAISSPAERRREAAKENEAAFAGESRRKFGGRRRKERLPSKASPSAGQHSLPGTSVAAYRRLTLRAREASLACHRSGWPLCDHVPLNARCSGSSLGLGEYRCACLFDYLFESCWGSVFPEPAMCTALVAPGAAAVEAVAALLRSQLVEDIARSMQDEDCGTAVAAIEALAGMGQRGAAFADEVADALEDPRDPVRSAAAAALEAFGWEGAPGAAAEGQ</sequence>
<feature type="region of interest" description="Disordered" evidence="1">
    <location>
        <begin position="1"/>
        <end position="84"/>
    </location>
</feature>
<evidence type="ECO:0000313" key="3">
    <source>
        <dbReference type="Proteomes" id="UP001189429"/>
    </source>
</evidence>
<accession>A0ABN9UDX7</accession>
<feature type="compositionally biased region" description="Basic and acidic residues" evidence="1">
    <location>
        <begin position="39"/>
        <end position="50"/>
    </location>
</feature>
<comment type="caution">
    <text evidence="2">The sequence shown here is derived from an EMBL/GenBank/DDBJ whole genome shotgun (WGS) entry which is preliminary data.</text>
</comment>
<evidence type="ECO:0000313" key="2">
    <source>
        <dbReference type="EMBL" id="CAK0857684.1"/>
    </source>
</evidence>
<evidence type="ECO:0000256" key="1">
    <source>
        <dbReference type="SAM" id="MobiDB-lite"/>
    </source>
</evidence>
<evidence type="ECO:0008006" key="4">
    <source>
        <dbReference type="Google" id="ProtNLM"/>
    </source>
</evidence>
<name>A0ABN9UDX7_9DINO</name>
<organism evidence="2 3">
    <name type="scientific">Prorocentrum cordatum</name>
    <dbReference type="NCBI Taxonomy" id="2364126"/>
    <lineage>
        <taxon>Eukaryota</taxon>
        <taxon>Sar</taxon>
        <taxon>Alveolata</taxon>
        <taxon>Dinophyceae</taxon>
        <taxon>Prorocentrales</taxon>
        <taxon>Prorocentraceae</taxon>
        <taxon>Prorocentrum</taxon>
    </lineage>
</organism>
<dbReference type="Gene3D" id="1.25.10.10">
    <property type="entry name" value="Leucine-rich Repeat Variant"/>
    <property type="match status" value="1"/>
</dbReference>
<dbReference type="InterPro" id="IPR011989">
    <property type="entry name" value="ARM-like"/>
</dbReference>
<protein>
    <recommendedName>
        <fullName evidence="4">HEAT repeat domain-containing protein</fullName>
    </recommendedName>
</protein>
<dbReference type="EMBL" id="CAUYUJ010015749">
    <property type="protein sequence ID" value="CAK0857684.1"/>
    <property type="molecule type" value="Genomic_DNA"/>
</dbReference>